<evidence type="ECO:0008006" key="5">
    <source>
        <dbReference type="Google" id="ProtNLM"/>
    </source>
</evidence>
<accession>A0A9X0YHP2</accession>
<keyword evidence="4" id="KW-1185">Reference proteome</keyword>
<evidence type="ECO:0000313" key="4">
    <source>
        <dbReference type="Proteomes" id="UP001231587"/>
    </source>
</evidence>
<dbReference type="OrthoDB" id="1151565at2"/>
<comment type="caution">
    <text evidence="1">The sequence shown here is derived from an EMBL/GenBank/DDBJ whole genome shotgun (WGS) entry which is preliminary data.</text>
</comment>
<gene>
    <name evidence="1" type="ORF">J2Z56_000673</name>
    <name evidence="2" type="ORF">J2Z57_001723</name>
</gene>
<reference evidence="1" key="1">
    <citation type="submission" date="2021-03" db="EMBL/GenBank/DDBJ databases">
        <title>Genomic Encyclopedia of Type Strains, Phase IV (KMG-IV): sequencing the most valuable type-strain genomes for metagenomic binning, comparative biology and taxonomic classification.</title>
        <authorList>
            <person name="Goeker M."/>
        </authorList>
    </citation>
    <scope>NUCLEOTIDE SEQUENCE</scope>
    <source>
        <strain evidence="1">DSM 15523</strain>
        <strain evidence="2 4">DSM 16476</strain>
    </source>
</reference>
<evidence type="ECO:0000313" key="1">
    <source>
        <dbReference type="EMBL" id="MBP1838777.1"/>
    </source>
</evidence>
<dbReference type="AlphaFoldDB" id="A0A9X0YHP2"/>
<name>A0A9X0YHP2_9FLAO</name>
<evidence type="ECO:0000313" key="2">
    <source>
        <dbReference type="EMBL" id="MDQ0335277.1"/>
    </source>
</evidence>
<protein>
    <recommendedName>
        <fullName evidence="5">DUF3853 domain-containing protein</fullName>
    </recommendedName>
</protein>
<evidence type="ECO:0000313" key="3">
    <source>
        <dbReference type="Proteomes" id="UP001138672"/>
    </source>
</evidence>
<dbReference type="Proteomes" id="UP001231587">
    <property type="component" value="Unassembled WGS sequence"/>
</dbReference>
<dbReference type="EMBL" id="JAGGJQ010000001">
    <property type="protein sequence ID" value="MBP1838777.1"/>
    <property type="molecule type" value="Genomic_DNA"/>
</dbReference>
<organism evidence="1 3">
    <name type="scientific">Formosa algae</name>
    <dbReference type="NCBI Taxonomy" id="225843"/>
    <lineage>
        <taxon>Bacteria</taxon>
        <taxon>Pseudomonadati</taxon>
        <taxon>Bacteroidota</taxon>
        <taxon>Flavobacteriia</taxon>
        <taxon>Flavobacteriales</taxon>
        <taxon>Flavobacteriaceae</taxon>
        <taxon>Formosa</taxon>
    </lineage>
</organism>
<proteinExistence type="predicted"/>
<dbReference type="Pfam" id="PF12964">
    <property type="entry name" value="DUF3853"/>
    <property type="match status" value="1"/>
</dbReference>
<dbReference type="EMBL" id="JAUSUU010000004">
    <property type="protein sequence ID" value="MDQ0335277.1"/>
    <property type="molecule type" value="Genomic_DNA"/>
</dbReference>
<sequence>MNIQKLKEKLLIHITAGEFLYLQQNYSPNQLKEKLVPESGKKYVYGILGLANLFNCSKSSAHRIKKSGVIDRAIIQNGRKIIVDSELALELIKESK</sequence>
<dbReference type="Proteomes" id="UP001138672">
    <property type="component" value="Unassembled WGS sequence"/>
</dbReference>
<dbReference type="InterPro" id="IPR024363">
    <property type="entry name" value="DUF3853"/>
</dbReference>